<dbReference type="PANTHER" id="PTHR44757:SF2">
    <property type="entry name" value="BIOFILM ARCHITECTURE MAINTENANCE PROTEIN MBAA"/>
    <property type="match status" value="1"/>
</dbReference>
<dbReference type="Gene3D" id="3.20.20.450">
    <property type="entry name" value="EAL domain"/>
    <property type="match status" value="1"/>
</dbReference>
<name>A0ABU0D9Q8_9BACI</name>
<dbReference type="PROSITE" id="PS50113">
    <property type="entry name" value="PAC"/>
    <property type="match status" value="1"/>
</dbReference>
<evidence type="ECO:0000259" key="2">
    <source>
        <dbReference type="PROSITE" id="PS50113"/>
    </source>
</evidence>
<keyword evidence="6" id="KW-1185">Reference proteome</keyword>
<dbReference type="PROSITE" id="PS50887">
    <property type="entry name" value="GGDEF"/>
    <property type="match status" value="1"/>
</dbReference>
<dbReference type="InterPro" id="IPR001610">
    <property type="entry name" value="PAC"/>
</dbReference>
<evidence type="ECO:0000259" key="4">
    <source>
        <dbReference type="PROSITE" id="PS50887"/>
    </source>
</evidence>
<dbReference type="InterPro" id="IPR000700">
    <property type="entry name" value="PAS-assoc_C"/>
</dbReference>
<dbReference type="InterPro" id="IPR001633">
    <property type="entry name" value="EAL_dom"/>
</dbReference>
<dbReference type="InterPro" id="IPR035919">
    <property type="entry name" value="EAL_sf"/>
</dbReference>
<dbReference type="InterPro" id="IPR052155">
    <property type="entry name" value="Biofilm_reg_signaling"/>
</dbReference>
<feature type="domain" description="PAS" evidence="1">
    <location>
        <begin position="16"/>
        <end position="64"/>
    </location>
</feature>
<dbReference type="Proteomes" id="UP001232343">
    <property type="component" value="Unassembled WGS sequence"/>
</dbReference>
<dbReference type="NCBIfam" id="TIGR00254">
    <property type="entry name" value="GGDEF"/>
    <property type="match status" value="1"/>
</dbReference>
<dbReference type="Pfam" id="PF00989">
    <property type="entry name" value="PAS"/>
    <property type="match status" value="1"/>
</dbReference>
<evidence type="ECO:0000259" key="3">
    <source>
        <dbReference type="PROSITE" id="PS50883"/>
    </source>
</evidence>
<dbReference type="SMART" id="SM00267">
    <property type="entry name" value="GGDEF"/>
    <property type="match status" value="1"/>
</dbReference>
<dbReference type="InterPro" id="IPR000014">
    <property type="entry name" value="PAS"/>
</dbReference>
<dbReference type="PROSITE" id="PS50112">
    <property type="entry name" value="PAS"/>
    <property type="match status" value="1"/>
</dbReference>
<dbReference type="Pfam" id="PF07238">
    <property type="entry name" value="PilZ"/>
    <property type="match status" value="1"/>
</dbReference>
<dbReference type="Pfam" id="PF00563">
    <property type="entry name" value="EAL"/>
    <property type="match status" value="1"/>
</dbReference>
<dbReference type="SUPFAM" id="SSF55073">
    <property type="entry name" value="Nucleotide cyclase"/>
    <property type="match status" value="1"/>
</dbReference>
<dbReference type="InterPro" id="IPR035965">
    <property type="entry name" value="PAS-like_dom_sf"/>
</dbReference>
<feature type="domain" description="GGDEF" evidence="4">
    <location>
        <begin position="178"/>
        <end position="310"/>
    </location>
</feature>
<dbReference type="InterPro" id="IPR000160">
    <property type="entry name" value="GGDEF_dom"/>
</dbReference>
<dbReference type="Gene3D" id="3.30.70.270">
    <property type="match status" value="1"/>
</dbReference>
<evidence type="ECO:0000259" key="1">
    <source>
        <dbReference type="PROSITE" id="PS50112"/>
    </source>
</evidence>
<dbReference type="CDD" id="cd01948">
    <property type="entry name" value="EAL"/>
    <property type="match status" value="1"/>
</dbReference>
<dbReference type="SMART" id="SM00052">
    <property type="entry name" value="EAL"/>
    <property type="match status" value="1"/>
</dbReference>
<proteinExistence type="predicted"/>
<dbReference type="InterPro" id="IPR029787">
    <property type="entry name" value="Nucleotide_cyclase"/>
</dbReference>
<dbReference type="NCBIfam" id="TIGR00229">
    <property type="entry name" value="sensory_box"/>
    <property type="match status" value="1"/>
</dbReference>
<reference evidence="5 6" key="1">
    <citation type="submission" date="2023-07" db="EMBL/GenBank/DDBJ databases">
        <title>Genomic Encyclopedia of Type Strains, Phase IV (KMG-IV): sequencing the most valuable type-strain genomes for metagenomic binning, comparative biology and taxonomic classification.</title>
        <authorList>
            <person name="Goeker M."/>
        </authorList>
    </citation>
    <scope>NUCLEOTIDE SEQUENCE [LARGE SCALE GENOMIC DNA]</scope>
    <source>
        <strain evidence="5 6">DSM 27848</strain>
    </source>
</reference>
<sequence>MKAQVEEIDCHDLFDTDEKLETLLNTFPDLIIIKDGQDRWINANQYAYSLFGLEESQYLGKTSIEIARIKSKFSELFFSRYEYDQSVWKLQVLDRSEISFISHDGKKVTLDLISKPIFHSDGRKKALIIIGRDITDRIQMEKNNYYLAFYDQLTKLPNRFKFEEELENNVIISNALQQKFVVMYIGLDRFKNINDTLGPAIGDQLLMQISNRLQECIQEDWFLARIGGDEFSILIPNTRLENSISVAHKIIESIGVPFFINEYELFITASIGLCNFPEDGEDTQALMKSADIALNLAKEDGKNQYKAYSSIRDIKTFKAFSIENSLHKAMGMEEFELYYQPKIDIHTNRIVGAEALIRWNHPVWDLVSPNEFITLAEDAGLIIPIGKWVKETACKQNKKWQEEGLNIVPIAVNISAKRFMQKEFVKNIEKILLENQLDTQYLEIEITETSLMENEELAVDVIHQLSDLGLKVSLDDFGTGYSALSYLKQFKVDTIKIDRAFIKEIGENKQDELVVKGIINLIQSLNINVIAEGVETEEQLRFLRDLKCNQVQGYLYSRPVKAAEFKELLKKGKIKINAQTSKLNKEIENRRKFFRLNLVHPLLADMTIIKFMGRDVTLGKTEVLIQDVSIGGLSFISDIKMAVRPDMIISMETEILGENIEFIGKLVWMKELNDDVYSYGMEFIIEEKDRDIIAKLVNTLTVKIRKNPIVPDCRFIITDIYTFFKKH</sequence>
<feature type="domain" description="PAC" evidence="2">
    <location>
        <begin position="94"/>
        <end position="146"/>
    </location>
</feature>
<comment type="caution">
    <text evidence="5">The sequence shown here is derived from an EMBL/GenBank/DDBJ whole genome shotgun (WGS) entry which is preliminary data.</text>
</comment>
<dbReference type="CDD" id="cd01949">
    <property type="entry name" value="GGDEF"/>
    <property type="match status" value="1"/>
</dbReference>
<dbReference type="PROSITE" id="PS50883">
    <property type="entry name" value="EAL"/>
    <property type="match status" value="1"/>
</dbReference>
<organism evidence="5 6">
    <name type="scientific">Lederbergia wuyishanensis</name>
    <dbReference type="NCBI Taxonomy" id="1347903"/>
    <lineage>
        <taxon>Bacteria</taxon>
        <taxon>Bacillati</taxon>
        <taxon>Bacillota</taxon>
        <taxon>Bacilli</taxon>
        <taxon>Bacillales</taxon>
        <taxon>Bacillaceae</taxon>
        <taxon>Lederbergia</taxon>
    </lineage>
</organism>
<dbReference type="EMBL" id="JAUSUO010000013">
    <property type="protein sequence ID" value="MDQ0345154.1"/>
    <property type="molecule type" value="Genomic_DNA"/>
</dbReference>
<evidence type="ECO:0000313" key="5">
    <source>
        <dbReference type="EMBL" id="MDQ0345154.1"/>
    </source>
</evidence>
<dbReference type="CDD" id="cd00130">
    <property type="entry name" value="PAS"/>
    <property type="match status" value="1"/>
</dbReference>
<dbReference type="SUPFAM" id="SSF55785">
    <property type="entry name" value="PYP-like sensor domain (PAS domain)"/>
    <property type="match status" value="1"/>
</dbReference>
<dbReference type="SUPFAM" id="SSF141868">
    <property type="entry name" value="EAL domain-like"/>
    <property type="match status" value="1"/>
</dbReference>
<feature type="domain" description="EAL" evidence="3">
    <location>
        <begin position="319"/>
        <end position="573"/>
    </location>
</feature>
<dbReference type="Pfam" id="PF00990">
    <property type="entry name" value="GGDEF"/>
    <property type="match status" value="1"/>
</dbReference>
<accession>A0ABU0D9Q8</accession>
<protein>
    <submittedName>
        <fullName evidence="5">Diguanylate cyclase (GGDEF)-like protein/PAS domain S-box-containing protein</fullName>
    </submittedName>
</protein>
<dbReference type="PANTHER" id="PTHR44757">
    <property type="entry name" value="DIGUANYLATE CYCLASE DGCP"/>
    <property type="match status" value="1"/>
</dbReference>
<dbReference type="Gene3D" id="3.30.450.20">
    <property type="entry name" value="PAS domain"/>
    <property type="match status" value="1"/>
</dbReference>
<gene>
    <name evidence="5" type="ORF">J2S14_004001</name>
</gene>
<dbReference type="InterPro" id="IPR013767">
    <property type="entry name" value="PAS_fold"/>
</dbReference>
<dbReference type="SMART" id="SM00086">
    <property type="entry name" value="PAC"/>
    <property type="match status" value="1"/>
</dbReference>
<dbReference type="InterPro" id="IPR009875">
    <property type="entry name" value="PilZ_domain"/>
</dbReference>
<evidence type="ECO:0000313" key="6">
    <source>
        <dbReference type="Proteomes" id="UP001232343"/>
    </source>
</evidence>
<dbReference type="InterPro" id="IPR043128">
    <property type="entry name" value="Rev_trsase/Diguanyl_cyclase"/>
</dbReference>